<evidence type="ECO:0000256" key="3">
    <source>
        <dbReference type="ARBA" id="ARBA00022438"/>
    </source>
</evidence>
<proteinExistence type="inferred from homology"/>
<dbReference type="InterPro" id="IPR001930">
    <property type="entry name" value="Peptidase_M1"/>
</dbReference>
<dbReference type="GO" id="GO:0070006">
    <property type="term" value="F:metalloaminopeptidase activity"/>
    <property type="evidence" value="ECO:0007669"/>
    <property type="project" value="TreeGrafter"/>
</dbReference>
<dbReference type="FunFam" id="2.60.40.1730:FF:000013">
    <property type="entry name" value="Aminopeptidase"/>
    <property type="match status" value="1"/>
</dbReference>
<dbReference type="SUPFAM" id="SSF63737">
    <property type="entry name" value="Leukotriene A4 hydrolase N-terminal domain"/>
    <property type="match status" value="1"/>
</dbReference>
<keyword evidence="14" id="KW-0449">Lipoprotein</keyword>
<dbReference type="PRINTS" id="PR00756">
    <property type="entry name" value="ALADIPTASE"/>
</dbReference>
<evidence type="ECO:0000256" key="1">
    <source>
        <dbReference type="ARBA" id="ARBA00004609"/>
    </source>
</evidence>
<dbReference type="InterPro" id="IPR027268">
    <property type="entry name" value="Peptidase_M4/M1_CTD_sf"/>
</dbReference>
<evidence type="ECO:0000256" key="14">
    <source>
        <dbReference type="ARBA" id="ARBA00023288"/>
    </source>
</evidence>
<keyword evidence="3 18" id="KW-0031">Aminopeptidase</keyword>
<dbReference type="GO" id="GO:0005886">
    <property type="term" value="C:plasma membrane"/>
    <property type="evidence" value="ECO:0007669"/>
    <property type="project" value="UniProtKB-SubCell"/>
</dbReference>
<dbReference type="Pfam" id="PF01433">
    <property type="entry name" value="Peptidase_M1"/>
    <property type="match status" value="1"/>
</dbReference>
<feature type="binding site" evidence="16">
    <location>
        <position position="335"/>
    </location>
    <ligand>
        <name>Zn(2+)</name>
        <dbReference type="ChEBI" id="CHEBI:29105"/>
        <note>catalytic</note>
    </ligand>
</feature>
<feature type="signal peptide" evidence="19">
    <location>
        <begin position="1"/>
        <end position="18"/>
    </location>
</feature>
<dbReference type="Gene3D" id="1.10.390.10">
    <property type="entry name" value="Neutral Protease Domain 2"/>
    <property type="match status" value="1"/>
</dbReference>
<evidence type="ECO:0000256" key="19">
    <source>
        <dbReference type="SAM" id="SignalP"/>
    </source>
</evidence>
<dbReference type="InterPro" id="IPR050344">
    <property type="entry name" value="Peptidase_M1_aminopeptidases"/>
</dbReference>
<keyword evidence="8 19" id="KW-0732">Signal</keyword>
<dbReference type="GO" id="GO:0005737">
    <property type="term" value="C:cytoplasm"/>
    <property type="evidence" value="ECO:0007669"/>
    <property type="project" value="TreeGrafter"/>
</dbReference>
<dbReference type="OrthoDB" id="10031169at2759"/>
<dbReference type="SUPFAM" id="SSF55486">
    <property type="entry name" value="Metalloproteases ('zincins'), catalytic domain"/>
    <property type="match status" value="1"/>
</dbReference>
<dbReference type="Gene3D" id="2.60.40.1730">
    <property type="entry name" value="tricorn interacting facor f3 domain"/>
    <property type="match status" value="1"/>
</dbReference>
<evidence type="ECO:0000256" key="8">
    <source>
        <dbReference type="ARBA" id="ARBA00022729"/>
    </source>
</evidence>
<evidence type="ECO:0000256" key="10">
    <source>
        <dbReference type="ARBA" id="ARBA00022833"/>
    </source>
</evidence>
<evidence type="ECO:0000256" key="18">
    <source>
        <dbReference type="RuleBase" id="RU364040"/>
    </source>
</evidence>
<dbReference type="InterPro" id="IPR024571">
    <property type="entry name" value="ERAP1-like_C_dom"/>
</dbReference>
<evidence type="ECO:0000256" key="16">
    <source>
        <dbReference type="PIRSR" id="PIRSR634016-3"/>
    </source>
</evidence>
<dbReference type="EC" id="3.4.11.-" evidence="18"/>
<dbReference type="InterPro" id="IPR034016">
    <property type="entry name" value="M1_APN-typ"/>
</dbReference>
<evidence type="ECO:0000256" key="13">
    <source>
        <dbReference type="ARBA" id="ARBA00023180"/>
    </source>
</evidence>
<dbReference type="KEGG" id="bman:114247394"/>
<dbReference type="Pfam" id="PF11838">
    <property type="entry name" value="ERAP1_C"/>
    <property type="match status" value="1"/>
</dbReference>
<keyword evidence="6 18" id="KW-0645">Protease</keyword>
<evidence type="ECO:0000256" key="2">
    <source>
        <dbReference type="ARBA" id="ARBA00010136"/>
    </source>
</evidence>
<feature type="active site" description="Proton acceptor" evidence="15">
    <location>
        <position position="336"/>
    </location>
</feature>
<comment type="subcellular location">
    <subcellularLocation>
        <location evidence="1">Cell membrane</location>
        <topology evidence="1">Lipid-anchor</topology>
        <topology evidence="1">GPI-anchor</topology>
    </subcellularLocation>
</comment>
<keyword evidence="12 18" id="KW-0472">Membrane</keyword>
<keyword evidence="13" id="KW-0325">Glycoprotein</keyword>
<evidence type="ECO:0000313" key="23">
    <source>
        <dbReference type="Proteomes" id="UP000504629"/>
    </source>
</evidence>
<evidence type="ECO:0000259" key="22">
    <source>
        <dbReference type="Pfam" id="PF17900"/>
    </source>
</evidence>
<feature type="domain" description="Aminopeptidase N-like N-terminal" evidence="22">
    <location>
        <begin position="31"/>
        <end position="224"/>
    </location>
</feature>
<dbReference type="Proteomes" id="UP000504629">
    <property type="component" value="Unplaced"/>
</dbReference>
<evidence type="ECO:0000256" key="17">
    <source>
        <dbReference type="PIRSR" id="PIRSR634016-4"/>
    </source>
</evidence>
<dbReference type="InterPro" id="IPR014782">
    <property type="entry name" value="Peptidase_M1_dom"/>
</dbReference>
<evidence type="ECO:0000256" key="6">
    <source>
        <dbReference type="ARBA" id="ARBA00022670"/>
    </source>
</evidence>
<feature type="transmembrane region" description="Helical" evidence="18">
    <location>
        <begin position="911"/>
        <end position="928"/>
    </location>
</feature>
<dbReference type="GO" id="GO:0006508">
    <property type="term" value="P:proteolysis"/>
    <property type="evidence" value="ECO:0007669"/>
    <property type="project" value="UniProtKB-KW"/>
</dbReference>
<keyword evidence="9 18" id="KW-0378">Hydrolase</keyword>
<evidence type="ECO:0000259" key="21">
    <source>
        <dbReference type="Pfam" id="PF11838"/>
    </source>
</evidence>
<dbReference type="GO" id="GO:0043171">
    <property type="term" value="P:peptide catabolic process"/>
    <property type="evidence" value="ECO:0007669"/>
    <property type="project" value="TreeGrafter"/>
</dbReference>
<evidence type="ECO:0000256" key="7">
    <source>
        <dbReference type="ARBA" id="ARBA00022723"/>
    </source>
</evidence>
<dbReference type="Pfam" id="PF17900">
    <property type="entry name" value="Peptidase_M1_N"/>
    <property type="match status" value="1"/>
</dbReference>
<evidence type="ECO:0000256" key="12">
    <source>
        <dbReference type="ARBA" id="ARBA00023136"/>
    </source>
</evidence>
<dbReference type="PANTHER" id="PTHR11533">
    <property type="entry name" value="PROTEASE M1 ZINC METALLOPROTEASE"/>
    <property type="match status" value="1"/>
</dbReference>
<keyword evidence="11 18" id="KW-0482">Metalloprotease</keyword>
<feature type="binding site" evidence="16">
    <location>
        <position position="339"/>
    </location>
    <ligand>
        <name>Zn(2+)</name>
        <dbReference type="ChEBI" id="CHEBI:29105"/>
        <note>catalytic</note>
    </ligand>
</feature>
<evidence type="ECO:0000256" key="4">
    <source>
        <dbReference type="ARBA" id="ARBA00022475"/>
    </source>
</evidence>
<feature type="binding site" evidence="16">
    <location>
        <position position="358"/>
    </location>
    <ligand>
        <name>Zn(2+)</name>
        <dbReference type="ChEBI" id="CHEBI:29105"/>
        <note>catalytic</note>
    </ligand>
</feature>
<evidence type="ECO:0000256" key="5">
    <source>
        <dbReference type="ARBA" id="ARBA00022622"/>
    </source>
</evidence>
<dbReference type="FunFam" id="2.60.40.1910:FF:000008">
    <property type="entry name" value="Aminopeptidase"/>
    <property type="match status" value="1"/>
</dbReference>
<keyword evidence="7 16" id="KW-0479">Metal-binding</keyword>
<feature type="site" description="Transition state stabilizer" evidence="17">
    <location>
        <position position="422"/>
    </location>
</feature>
<dbReference type="RefSeq" id="XP_028036152.1">
    <property type="nucleotide sequence ID" value="XM_028180351.1"/>
</dbReference>
<dbReference type="GO" id="GO:0098552">
    <property type="term" value="C:side of membrane"/>
    <property type="evidence" value="ECO:0007669"/>
    <property type="project" value="UniProtKB-KW"/>
</dbReference>
<keyword evidence="23" id="KW-1185">Reference proteome</keyword>
<gene>
    <name evidence="24" type="primary">LOC114247394</name>
</gene>
<accession>A0A6J2K584</accession>
<keyword evidence="4" id="KW-1003">Cell membrane</keyword>
<dbReference type="AlphaFoldDB" id="A0A6J2K584"/>
<feature type="domain" description="ERAP1-like C-terminal" evidence="21">
    <location>
        <begin position="571"/>
        <end position="867"/>
    </location>
</feature>
<comment type="similarity">
    <text evidence="2 18">Belongs to the peptidase M1 family.</text>
</comment>
<dbReference type="InterPro" id="IPR045357">
    <property type="entry name" value="Aminopeptidase_N-like_N"/>
</dbReference>
<feature type="chain" id="PRO_5026736992" description="Aminopeptidase" evidence="19">
    <location>
        <begin position="19"/>
        <end position="930"/>
    </location>
</feature>
<name>A0A6J2K584_BOMMA</name>
<dbReference type="GO" id="GO:0008270">
    <property type="term" value="F:zinc ion binding"/>
    <property type="evidence" value="ECO:0007669"/>
    <property type="project" value="UniProtKB-UniRule"/>
</dbReference>
<dbReference type="GO" id="GO:0042277">
    <property type="term" value="F:peptide binding"/>
    <property type="evidence" value="ECO:0007669"/>
    <property type="project" value="TreeGrafter"/>
</dbReference>
<evidence type="ECO:0000259" key="20">
    <source>
        <dbReference type="Pfam" id="PF01433"/>
    </source>
</evidence>
<comment type="cofactor">
    <cofactor evidence="16 18">
        <name>Zn(2+)</name>
        <dbReference type="ChEBI" id="CHEBI:29105"/>
    </cofactor>
    <text evidence="16 18">Binds 1 zinc ion per subunit.</text>
</comment>
<keyword evidence="10 16" id="KW-0862">Zinc</keyword>
<keyword evidence="18" id="KW-1133">Transmembrane helix</keyword>
<reference evidence="24" key="1">
    <citation type="submission" date="2025-08" db="UniProtKB">
        <authorList>
            <consortium name="RefSeq"/>
        </authorList>
    </citation>
    <scope>IDENTIFICATION</scope>
    <source>
        <tissue evidence="24">Silk gland</tissue>
    </source>
</reference>
<dbReference type="GO" id="GO:0005615">
    <property type="term" value="C:extracellular space"/>
    <property type="evidence" value="ECO:0007669"/>
    <property type="project" value="TreeGrafter"/>
</dbReference>
<keyword evidence="5" id="KW-0336">GPI-anchor</keyword>
<protein>
    <recommendedName>
        <fullName evidence="18">Aminopeptidase</fullName>
        <ecNumber evidence="18">3.4.11.-</ecNumber>
    </recommendedName>
</protein>
<evidence type="ECO:0000256" key="9">
    <source>
        <dbReference type="ARBA" id="ARBA00022801"/>
    </source>
</evidence>
<dbReference type="Gene3D" id="2.60.40.1910">
    <property type="match status" value="1"/>
</dbReference>
<dbReference type="PANTHER" id="PTHR11533:SF301">
    <property type="entry name" value="AMINOPEPTIDASE"/>
    <property type="match status" value="1"/>
</dbReference>
<dbReference type="CDD" id="cd09601">
    <property type="entry name" value="M1_APN-Q_like"/>
    <property type="match status" value="1"/>
</dbReference>
<sequence>MQRILVIAIACLLAKTSGTDTNYRLNTPIVPKAYTIIITPYFDTGDRNAFTFDGEVSITLTTTAVTKQIKLHSEDLNFVADNVTVSGASGDIALANTEPLIFDANYTFVYINLASDLQVGVEYTLTISYRGPIREDLNGFYRNYYFENGVKKWLGATQMEPTHARKAFPCFDEPGLKATFTLIVDRPQNYKPSLANTKLQTTVTLSNGYVREVFYPTPIMPTYLVAFMVSEFDAALADSTNGREFAIYTRPEAVNQSSYTFDFGTRVEKALSDFYGIDYYSVDSNLKLDHVALPDFRAGAMENWGLVKYREALLLYVPEESTPYYKYRVAQIVAHETTHMWFGNLVTCHWWSNTWLNEGFANYFQDYITALIEPEVGSANQLVIGSVYSAYGADNSPSSAPITNNDVNSPAEISGHFGTITYQKGGSVIRMMHHFIGDVAFKYALHEYLDVNRFGSGYPELLYSALENGVKNNNSLASYPGISITDVMKTWITQAGHPLLHVHVNYTDDTVTLTQKRFYINSSHSSDETYSIPITYTTGQSPDFENTKPVFVMTGKTHEFQITNISKTHTWVIFNIQETGFYRVTYDEHTWKHIGGALKGSSREKIHHLNRAKIVNDLFDLYYADEVSFSLLIETLEFLKEETENAVWFAAIKGLNKLWNSYLGDSALEHIERLALKFIDNAITTIGYEVRATDDFSTLTNRLQLLEFACKIGHQGCIENTVSAFKRFKDTGVSVSPSLRPVTYCSGLRFGDASDYEFLWERMSTTNVANEARVISGVLGCSTDEGSLKKFLFSVKEENSPIRTQDLTVPLTGVLSNHSHIYIVMDSLKQNYSAWSSIHTSMDTILSTVAAALHTDDDFTDMETWLSICTECTEQSKLSARTALSGARAASDWSKKHREEIVSALKSGSSVNAPSLILFILSIVVVLFKF</sequence>
<evidence type="ECO:0000313" key="24">
    <source>
        <dbReference type="RefSeq" id="XP_028036152.1"/>
    </source>
</evidence>
<dbReference type="InterPro" id="IPR042097">
    <property type="entry name" value="Aminopeptidase_N-like_N_sf"/>
</dbReference>
<organism evidence="23 24">
    <name type="scientific">Bombyx mandarina</name>
    <name type="common">Wild silk moth</name>
    <name type="synonym">Wild silkworm</name>
    <dbReference type="NCBI Taxonomy" id="7092"/>
    <lineage>
        <taxon>Eukaryota</taxon>
        <taxon>Metazoa</taxon>
        <taxon>Ecdysozoa</taxon>
        <taxon>Arthropoda</taxon>
        <taxon>Hexapoda</taxon>
        <taxon>Insecta</taxon>
        <taxon>Pterygota</taxon>
        <taxon>Neoptera</taxon>
        <taxon>Endopterygota</taxon>
        <taxon>Lepidoptera</taxon>
        <taxon>Glossata</taxon>
        <taxon>Ditrysia</taxon>
        <taxon>Bombycoidea</taxon>
        <taxon>Bombycidae</taxon>
        <taxon>Bombycinae</taxon>
        <taxon>Bombyx</taxon>
    </lineage>
</organism>
<keyword evidence="18" id="KW-0812">Transmembrane</keyword>
<dbReference type="GeneID" id="114247394"/>
<dbReference type="Gene3D" id="1.25.50.20">
    <property type="match status" value="1"/>
</dbReference>
<evidence type="ECO:0000256" key="15">
    <source>
        <dbReference type="PIRSR" id="PIRSR634016-1"/>
    </source>
</evidence>
<evidence type="ECO:0000256" key="11">
    <source>
        <dbReference type="ARBA" id="ARBA00023049"/>
    </source>
</evidence>
<dbReference type="FunFam" id="1.10.390.10:FF:000013">
    <property type="entry name" value="Aminopeptidase N"/>
    <property type="match status" value="1"/>
</dbReference>
<feature type="domain" description="Peptidase M1 membrane alanine aminopeptidase" evidence="20">
    <location>
        <begin position="266"/>
        <end position="491"/>
    </location>
</feature>